<dbReference type="GO" id="GO:0000266">
    <property type="term" value="P:mitochondrial fission"/>
    <property type="evidence" value="ECO:0007669"/>
    <property type="project" value="TreeGrafter"/>
</dbReference>
<evidence type="ECO:0000313" key="6">
    <source>
        <dbReference type="EMBL" id="KAF7186739.1"/>
    </source>
</evidence>
<dbReference type="GO" id="GO:0005874">
    <property type="term" value="C:microtubule"/>
    <property type="evidence" value="ECO:0007669"/>
    <property type="project" value="TreeGrafter"/>
</dbReference>
<dbReference type="EMBL" id="JABCIY010000248">
    <property type="protein sequence ID" value="KAF7186739.1"/>
    <property type="molecule type" value="Genomic_DNA"/>
</dbReference>
<name>A0A8H6R984_9PEZI</name>
<dbReference type="Pfam" id="PF01031">
    <property type="entry name" value="Dynamin_M"/>
    <property type="match status" value="1"/>
</dbReference>
<dbReference type="GO" id="GO:0016020">
    <property type="term" value="C:membrane"/>
    <property type="evidence" value="ECO:0007669"/>
    <property type="project" value="TreeGrafter"/>
</dbReference>
<reference evidence="6" key="1">
    <citation type="submission" date="2020-04" db="EMBL/GenBank/DDBJ databases">
        <title>Draft genome resource of the tomato pathogen Pseudocercospora fuligena.</title>
        <authorList>
            <person name="Zaccaron A."/>
        </authorList>
    </citation>
    <scope>NUCLEOTIDE SEQUENCE</scope>
    <source>
        <strain evidence="6">PF001</strain>
    </source>
</reference>
<comment type="caution">
    <text evidence="6">The sequence shown here is derived from an EMBL/GenBank/DDBJ whole genome shotgun (WGS) entry which is preliminary data.</text>
</comment>
<proteinExistence type="predicted"/>
<dbReference type="Proteomes" id="UP000660729">
    <property type="component" value="Unassembled WGS sequence"/>
</dbReference>
<dbReference type="InterPro" id="IPR001401">
    <property type="entry name" value="Dynamin_GTPase"/>
</dbReference>
<evidence type="ECO:0000256" key="3">
    <source>
        <dbReference type="SAM" id="MobiDB-lite"/>
    </source>
</evidence>
<dbReference type="GO" id="GO:0005525">
    <property type="term" value="F:GTP binding"/>
    <property type="evidence" value="ECO:0007669"/>
    <property type="project" value="InterPro"/>
</dbReference>
<dbReference type="GO" id="GO:0005739">
    <property type="term" value="C:mitochondrion"/>
    <property type="evidence" value="ECO:0007669"/>
    <property type="project" value="TreeGrafter"/>
</dbReference>
<organism evidence="6 7">
    <name type="scientific">Pseudocercospora fuligena</name>
    <dbReference type="NCBI Taxonomy" id="685502"/>
    <lineage>
        <taxon>Eukaryota</taxon>
        <taxon>Fungi</taxon>
        <taxon>Dikarya</taxon>
        <taxon>Ascomycota</taxon>
        <taxon>Pezizomycotina</taxon>
        <taxon>Dothideomycetes</taxon>
        <taxon>Dothideomycetidae</taxon>
        <taxon>Mycosphaerellales</taxon>
        <taxon>Mycosphaerellaceae</taxon>
        <taxon>Pseudocercospora</taxon>
    </lineage>
</organism>
<evidence type="ECO:0000256" key="2">
    <source>
        <dbReference type="ARBA" id="ARBA00023134"/>
    </source>
</evidence>
<keyword evidence="1" id="KW-0547">Nucleotide-binding</keyword>
<accession>A0A8H6R984</accession>
<dbReference type="PROSITE" id="PS51388">
    <property type="entry name" value="GED"/>
    <property type="match status" value="1"/>
</dbReference>
<dbReference type="PROSITE" id="PS51718">
    <property type="entry name" value="G_DYNAMIN_2"/>
    <property type="match status" value="1"/>
</dbReference>
<dbReference type="InterPro" id="IPR045063">
    <property type="entry name" value="Dynamin_N"/>
</dbReference>
<evidence type="ECO:0000313" key="7">
    <source>
        <dbReference type="Proteomes" id="UP000660729"/>
    </source>
</evidence>
<dbReference type="InterPro" id="IPR020850">
    <property type="entry name" value="GED_dom"/>
</dbReference>
<dbReference type="CDD" id="cd08771">
    <property type="entry name" value="DLP_1"/>
    <property type="match status" value="1"/>
</dbReference>
<dbReference type="InterPro" id="IPR030381">
    <property type="entry name" value="G_DYNAMIN_dom"/>
</dbReference>
<dbReference type="GO" id="GO:0048312">
    <property type="term" value="P:intracellular distribution of mitochondria"/>
    <property type="evidence" value="ECO:0007669"/>
    <property type="project" value="TreeGrafter"/>
</dbReference>
<dbReference type="SUPFAM" id="SSF52540">
    <property type="entry name" value="P-loop containing nucleoside triphosphate hydrolases"/>
    <property type="match status" value="1"/>
</dbReference>
<dbReference type="GO" id="GO:0003924">
    <property type="term" value="F:GTPase activity"/>
    <property type="evidence" value="ECO:0007669"/>
    <property type="project" value="InterPro"/>
</dbReference>
<dbReference type="PANTHER" id="PTHR11566">
    <property type="entry name" value="DYNAMIN"/>
    <property type="match status" value="1"/>
</dbReference>
<dbReference type="PRINTS" id="PR00195">
    <property type="entry name" value="DYNAMIN"/>
</dbReference>
<dbReference type="Gene3D" id="3.40.50.300">
    <property type="entry name" value="P-loop containing nucleotide triphosphate hydrolases"/>
    <property type="match status" value="1"/>
</dbReference>
<dbReference type="FunFam" id="3.40.50.300:FF:001425">
    <property type="entry name" value="Dynamin GTPase, putative"/>
    <property type="match status" value="1"/>
</dbReference>
<dbReference type="OrthoDB" id="415706at2759"/>
<dbReference type="InterPro" id="IPR027417">
    <property type="entry name" value="P-loop_NTPase"/>
</dbReference>
<dbReference type="Pfam" id="PF00350">
    <property type="entry name" value="Dynamin_N"/>
    <property type="match status" value="1"/>
</dbReference>
<feature type="region of interest" description="Disordered" evidence="3">
    <location>
        <begin position="603"/>
        <end position="642"/>
    </location>
</feature>
<dbReference type="GO" id="GO:0006897">
    <property type="term" value="P:endocytosis"/>
    <property type="evidence" value="ECO:0007669"/>
    <property type="project" value="TreeGrafter"/>
</dbReference>
<dbReference type="PANTHER" id="PTHR11566:SF66">
    <property type="entry name" value="INTERFERON-INDUCED GTP-BINDING PROTEIN MX"/>
    <property type="match status" value="1"/>
</dbReference>
<dbReference type="AlphaFoldDB" id="A0A8H6R984"/>
<feature type="domain" description="Dynamin-type G" evidence="5">
    <location>
        <begin position="48"/>
        <end position="335"/>
    </location>
</feature>
<dbReference type="InterPro" id="IPR000375">
    <property type="entry name" value="Dynamin_stalk"/>
</dbReference>
<dbReference type="InterPro" id="IPR022812">
    <property type="entry name" value="Dynamin"/>
</dbReference>
<keyword evidence="2" id="KW-0342">GTP-binding</keyword>
<feature type="domain" description="GED" evidence="4">
    <location>
        <begin position="646"/>
        <end position="738"/>
    </location>
</feature>
<sequence length="769" mass="86819">MGREKATAKVVVEDTVPTTSSLQKFLSDNTRLALESYDELRSCNLGAVLDFTQVVMCGDQSAGKSSVLEAITEVEFPRSEGMCTRFATEIVLRRDEKEKIRTTIIPEYSASQTERKKMAKFHKTIHDFAELPRLIEEATEHMGMNKQRGNLKAFTGHKLSIEISGPDRLPLTLVDLPGLIHSETDVQTAEDVLLVKNLMHSYMRQERTIILAVISAKTDIALQQVLSMFREHDPHGERTLGIITKVDTLEEKSKDQKAYIDLARNHTIKLRLGWHVLVNRSDKNKAFSTKSRNEREEKVLGTGSWEKLPREIKGISTLLPRLSNFFFERIKLGLPPIQAEAATMLRETLQSLKQLGVKRSDVAEQRSLLNSISLRISAIVKSATQGHWEGDFFPAAANGDPKLRTRFLRAVVADMQDQYTGQMTMYGHKIRIDATDTSGGTNSLDDQTWKLDETYSAAMKDQKTMRRPEAVTWIQNLHKDTRGRELAGTFNSDLVGRLFHEQSENWPKLSHEHWRNVDGACWQLMKAAIEYVAPQDLASNIKTYTYSVMGGRYKSAQEEIEKLDKDRSRPVTIYDPSYASDVQELLDRSKNHEVETLKQQTATAGTYYPVERAPPQPVVQTRSQTSASASANGEVSPKQGSSSLAADKALDHLLALYKSKVKTFIDNVTEQVIERHLLTDLAEDTFAPSVIDAMSDQEIAALAAERPEVAALREDYERQKEILENARRIFSKMLNPLKREPDEMSDIDLPPPGSKRLARKFDARPTKSY</sequence>
<feature type="compositionally biased region" description="Basic and acidic residues" evidence="3">
    <location>
        <begin position="759"/>
        <end position="769"/>
    </location>
</feature>
<dbReference type="GO" id="GO:0008017">
    <property type="term" value="F:microtubule binding"/>
    <property type="evidence" value="ECO:0007669"/>
    <property type="project" value="TreeGrafter"/>
</dbReference>
<dbReference type="SMART" id="SM00053">
    <property type="entry name" value="DYNc"/>
    <property type="match status" value="1"/>
</dbReference>
<evidence type="ECO:0000259" key="5">
    <source>
        <dbReference type="PROSITE" id="PS51718"/>
    </source>
</evidence>
<evidence type="ECO:0000256" key="1">
    <source>
        <dbReference type="ARBA" id="ARBA00022741"/>
    </source>
</evidence>
<dbReference type="Gene3D" id="1.20.120.1240">
    <property type="entry name" value="Dynamin, middle domain"/>
    <property type="match status" value="1"/>
</dbReference>
<evidence type="ECO:0000259" key="4">
    <source>
        <dbReference type="PROSITE" id="PS51388"/>
    </source>
</evidence>
<protein>
    <submittedName>
        <fullName evidence="6">Interferon-induced GTP-binding protein Mx</fullName>
    </submittedName>
</protein>
<gene>
    <name evidence="6" type="ORF">HII31_11971</name>
</gene>
<dbReference type="GO" id="GO:0016559">
    <property type="term" value="P:peroxisome fission"/>
    <property type="evidence" value="ECO:0007669"/>
    <property type="project" value="TreeGrafter"/>
</dbReference>
<keyword evidence="7" id="KW-1185">Reference proteome</keyword>
<feature type="region of interest" description="Disordered" evidence="3">
    <location>
        <begin position="740"/>
        <end position="769"/>
    </location>
</feature>